<gene>
    <name evidence="3" type="ORF">NCTC8738_00744</name>
</gene>
<reference evidence="3 4" key="1">
    <citation type="submission" date="2018-06" db="EMBL/GenBank/DDBJ databases">
        <authorList>
            <consortium name="Pathogen Informatics"/>
            <person name="Doyle S."/>
        </authorList>
    </citation>
    <scope>NUCLEOTIDE SEQUENCE [LARGE SCALE GENOMIC DNA]</scope>
    <source>
        <strain evidence="3 4">NCTC8738</strain>
    </source>
</reference>
<feature type="compositionally biased region" description="Low complexity" evidence="1">
    <location>
        <begin position="25"/>
        <end position="47"/>
    </location>
</feature>
<dbReference type="PROSITE" id="PS51257">
    <property type="entry name" value="PROKAR_LIPOPROTEIN"/>
    <property type="match status" value="1"/>
</dbReference>
<protein>
    <submittedName>
        <fullName evidence="3">Lipoprotein</fullName>
    </submittedName>
</protein>
<organism evidence="3 4">
    <name type="scientific">Streptococcus lutetiensis</name>
    <dbReference type="NCBI Taxonomy" id="150055"/>
    <lineage>
        <taxon>Bacteria</taxon>
        <taxon>Bacillati</taxon>
        <taxon>Bacillota</taxon>
        <taxon>Bacilli</taxon>
        <taxon>Lactobacillales</taxon>
        <taxon>Streptococcaceae</taxon>
        <taxon>Streptococcus</taxon>
    </lineage>
</organism>
<accession>A0AB38G617</accession>
<evidence type="ECO:0000313" key="4">
    <source>
        <dbReference type="Proteomes" id="UP000248954"/>
    </source>
</evidence>
<dbReference type="Proteomes" id="UP000248954">
    <property type="component" value="Chromosome 1"/>
</dbReference>
<feature type="chain" id="PRO_5044264497" evidence="2">
    <location>
        <begin position="19"/>
        <end position="176"/>
    </location>
</feature>
<dbReference type="AlphaFoldDB" id="A0AB38G617"/>
<keyword evidence="3" id="KW-0449">Lipoprotein</keyword>
<proteinExistence type="predicted"/>
<dbReference type="EMBL" id="LS483348">
    <property type="protein sequence ID" value="SQF41967.1"/>
    <property type="molecule type" value="Genomic_DNA"/>
</dbReference>
<feature type="signal peptide" evidence="2">
    <location>
        <begin position="1"/>
        <end position="18"/>
    </location>
</feature>
<keyword evidence="2" id="KW-0732">Signal</keyword>
<evidence type="ECO:0000256" key="1">
    <source>
        <dbReference type="SAM" id="MobiDB-lite"/>
    </source>
</evidence>
<sequence>MKKVILGSITLLSVVTLAACSSNSKTASSSASSSASTSQSSTTASSSKKVDNSAYDSVIKELNETLNPENDSNMTIKIENNVSDDNFPDGHNVISILLSDEAASGMKEVIEAVDSNTADDSQELVLKAWRQSVSDIAKKLPDDTTTISVKYKLDANQYRVVALSSKNEDIIPVTVD</sequence>
<feature type="region of interest" description="Disordered" evidence="1">
    <location>
        <begin position="25"/>
        <end position="48"/>
    </location>
</feature>
<name>A0AB38G617_9STRE</name>
<evidence type="ECO:0000256" key="2">
    <source>
        <dbReference type="SAM" id="SignalP"/>
    </source>
</evidence>
<dbReference type="RefSeq" id="WP_111698407.1">
    <property type="nucleotide sequence ID" value="NZ_CP066277.1"/>
</dbReference>
<evidence type="ECO:0000313" key="3">
    <source>
        <dbReference type="EMBL" id="SQF41967.1"/>
    </source>
</evidence>